<comment type="caution">
    <text evidence="2">The sequence shown here is derived from an EMBL/GenBank/DDBJ whole genome shotgun (WGS) entry which is preliminary data.</text>
</comment>
<dbReference type="Proteomes" id="UP000585614">
    <property type="component" value="Unassembled WGS sequence"/>
</dbReference>
<gene>
    <name evidence="2" type="ORF">mRhiFer1_008692</name>
</gene>
<accession>A0A7J7TQ74</accession>
<feature type="region of interest" description="Disordered" evidence="1">
    <location>
        <begin position="89"/>
        <end position="128"/>
    </location>
</feature>
<reference evidence="2 3" key="1">
    <citation type="journal article" date="2020" name="Nature">
        <title>Six reference-quality genomes reveal evolution of bat adaptations.</title>
        <authorList>
            <person name="Jebb D."/>
            <person name="Huang Z."/>
            <person name="Pippel M."/>
            <person name="Hughes G.M."/>
            <person name="Lavrichenko K."/>
            <person name="Devanna P."/>
            <person name="Winkler S."/>
            <person name="Jermiin L.S."/>
            <person name="Skirmuntt E.C."/>
            <person name="Katzourakis A."/>
            <person name="Burkitt-Gray L."/>
            <person name="Ray D.A."/>
            <person name="Sullivan K.A.M."/>
            <person name="Roscito J.G."/>
            <person name="Kirilenko B.M."/>
            <person name="Davalos L.M."/>
            <person name="Corthals A.P."/>
            <person name="Power M.L."/>
            <person name="Jones G."/>
            <person name="Ransome R.D."/>
            <person name="Dechmann D.K.N."/>
            <person name="Locatelli A.G."/>
            <person name="Puechmaille S.J."/>
            <person name="Fedrigo O."/>
            <person name="Jarvis E.D."/>
            <person name="Hiller M."/>
            <person name="Vernes S.C."/>
            <person name="Myers E.W."/>
            <person name="Teeling E.C."/>
        </authorList>
    </citation>
    <scope>NUCLEOTIDE SEQUENCE [LARGE SCALE GENOMIC DNA]</scope>
    <source>
        <strain evidence="2">MRhiFer1</strain>
        <tissue evidence="2">Lung</tissue>
    </source>
</reference>
<name>A0A7J7TQ74_RHIFE</name>
<protein>
    <submittedName>
        <fullName evidence="2">Uncharacterized protein</fullName>
    </submittedName>
</protein>
<evidence type="ECO:0000313" key="3">
    <source>
        <dbReference type="Proteomes" id="UP000585614"/>
    </source>
</evidence>
<organism evidence="2 3">
    <name type="scientific">Rhinolophus ferrumequinum</name>
    <name type="common">Greater horseshoe bat</name>
    <dbReference type="NCBI Taxonomy" id="59479"/>
    <lineage>
        <taxon>Eukaryota</taxon>
        <taxon>Metazoa</taxon>
        <taxon>Chordata</taxon>
        <taxon>Craniata</taxon>
        <taxon>Vertebrata</taxon>
        <taxon>Euteleostomi</taxon>
        <taxon>Mammalia</taxon>
        <taxon>Eutheria</taxon>
        <taxon>Laurasiatheria</taxon>
        <taxon>Chiroptera</taxon>
        <taxon>Yinpterochiroptera</taxon>
        <taxon>Rhinolophoidea</taxon>
        <taxon>Rhinolophidae</taxon>
        <taxon>Rhinolophinae</taxon>
        <taxon>Rhinolophus</taxon>
    </lineage>
</organism>
<proteinExistence type="predicted"/>
<dbReference type="AlphaFoldDB" id="A0A7J7TQ74"/>
<sequence>MKQNPLECEEVNVSVTSSAPARLVAQKHQAATSACFSARGCSMKSALPQLRGLVLELSLGTRWPARGVCNRAVWSPNVWKLTELRITLSGKNSSRPGPGTPVPPVRPFSTWSLEPGAGSQRSQDIYHL</sequence>
<dbReference type="EMBL" id="JACAGC010000018">
    <property type="protein sequence ID" value="KAF6302954.1"/>
    <property type="molecule type" value="Genomic_DNA"/>
</dbReference>
<evidence type="ECO:0000256" key="1">
    <source>
        <dbReference type="SAM" id="MobiDB-lite"/>
    </source>
</evidence>
<evidence type="ECO:0000313" key="2">
    <source>
        <dbReference type="EMBL" id="KAF6302954.1"/>
    </source>
</evidence>
<feature type="compositionally biased region" description="Polar residues" evidence="1">
    <location>
        <begin position="119"/>
        <end position="128"/>
    </location>
</feature>